<reference evidence="2 3" key="1">
    <citation type="journal article" date="2018" name="BMC Genomics">
        <title>Genomic evidence for intraspecific hybridization in a clonal and extremely halotolerant yeast.</title>
        <authorList>
            <person name="Gostincar C."/>
            <person name="Stajich J.E."/>
            <person name="Zupancic J."/>
            <person name="Zalar P."/>
            <person name="Gunde-Cimerman N."/>
        </authorList>
    </citation>
    <scope>NUCLEOTIDE SEQUENCE [LARGE SCALE GENOMIC DNA]</scope>
    <source>
        <strain evidence="2 3">EXF-10513</strain>
    </source>
</reference>
<feature type="compositionally biased region" description="Polar residues" evidence="1">
    <location>
        <begin position="104"/>
        <end position="114"/>
    </location>
</feature>
<feature type="compositionally biased region" description="Polar residues" evidence="1">
    <location>
        <begin position="485"/>
        <end position="494"/>
    </location>
</feature>
<feature type="region of interest" description="Disordered" evidence="1">
    <location>
        <begin position="80"/>
        <end position="121"/>
    </location>
</feature>
<feature type="compositionally biased region" description="Basic and acidic residues" evidence="1">
    <location>
        <begin position="505"/>
        <end position="516"/>
    </location>
</feature>
<feature type="region of interest" description="Disordered" evidence="1">
    <location>
        <begin position="413"/>
        <end position="434"/>
    </location>
</feature>
<feature type="region of interest" description="Disordered" evidence="1">
    <location>
        <begin position="275"/>
        <end position="302"/>
    </location>
</feature>
<proteinExistence type="predicted"/>
<feature type="region of interest" description="Disordered" evidence="1">
    <location>
        <begin position="610"/>
        <end position="651"/>
    </location>
</feature>
<organism evidence="2 3">
    <name type="scientific">Hortaea werneckii</name>
    <name type="common">Black yeast</name>
    <name type="synonym">Cladosporium werneckii</name>
    <dbReference type="NCBI Taxonomy" id="91943"/>
    <lineage>
        <taxon>Eukaryota</taxon>
        <taxon>Fungi</taxon>
        <taxon>Dikarya</taxon>
        <taxon>Ascomycota</taxon>
        <taxon>Pezizomycotina</taxon>
        <taxon>Dothideomycetes</taxon>
        <taxon>Dothideomycetidae</taxon>
        <taxon>Mycosphaerellales</taxon>
        <taxon>Teratosphaeriaceae</taxon>
        <taxon>Hortaea</taxon>
    </lineage>
</organism>
<protein>
    <submittedName>
        <fullName evidence="2">Uncharacterized protein</fullName>
    </submittedName>
</protein>
<comment type="caution">
    <text evidence="2">The sequence shown here is derived from an EMBL/GenBank/DDBJ whole genome shotgun (WGS) entry which is preliminary data.</text>
</comment>
<feature type="region of interest" description="Disordered" evidence="1">
    <location>
        <begin position="147"/>
        <end position="180"/>
    </location>
</feature>
<name>A0A3M7BY52_HORWE</name>
<feature type="region of interest" description="Disordered" evidence="1">
    <location>
        <begin position="485"/>
        <end position="530"/>
    </location>
</feature>
<gene>
    <name evidence="2" type="ORF">D0864_15559</name>
</gene>
<evidence type="ECO:0000313" key="3">
    <source>
        <dbReference type="Proteomes" id="UP000269539"/>
    </source>
</evidence>
<dbReference type="EMBL" id="QWIO01003384">
    <property type="protein sequence ID" value="RMY44802.1"/>
    <property type="molecule type" value="Genomic_DNA"/>
</dbReference>
<dbReference type="AlphaFoldDB" id="A0A3M7BY52"/>
<dbReference type="Proteomes" id="UP000269539">
    <property type="component" value="Unassembled WGS sequence"/>
</dbReference>
<sequence>MANRADGVFGLRTPCTLSTQGNNGLPVSATGDVDELHHTQHSQIHLNKFVLRVGYMDWTGGVRRRFAAGKNNALVQKQKAHFAKVRSRTQNTPKSHSTKKHDFTQTQRSRSPTRGTMDMPSLKRRLAAPSISSQGGNGRIQRLVESRSPMTATSAIDGPSSPPQETLMEGTHSGHMSAAIPSQEEQLLNSKRHELLAQSDWLGLAIVRPLQLEFSSTVDKDRVGKRRKIHKPAQRSKPAVRRLLTPLFEEAPAPQGAAMRTTLPIDEMRIKVGTDAFESQTQRSRNSPKHAATSMRHPSVEFGPLSEESMLLGDNYEDFQPRIPSAAAGDFLDESSIASHAKTADLTQWHNDINARSELDDHTGMAQVDEWVARLDSATQESSKLSLPPIEDDGAMKPFESSALARTILRPSKECPPTHVGSLGDSASCKKSDSESSGALMRQLLGIQKFTSSNASVSAVRSSSQHSLTSELSHRPILDTQVSVPGESANSVSTPCGVGTQDPDYTWHESRERAEESSAAQSPSDWHSGHYVAQVPGQAHLAEAADMKGSEDRYKDSWRDFIIGSIGSSQSSDQPRELEDDELDGLQHVNEVFATSSLPVSGMGSSDMAIGGSSITARRHTSDRSLGRKEGSQWNADDDALLSPPKLADTPNVRITNEDVRRTSHNVWPLDKSRYLPNIHIASNKQKTPIRRAKLAHKSAAEAHGARQRATGRQAKAGVHAGERDIYDLPCSSDTG</sequence>
<evidence type="ECO:0000313" key="2">
    <source>
        <dbReference type="EMBL" id="RMY44802.1"/>
    </source>
</evidence>
<evidence type="ECO:0000256" key="1">
    <source>
        <dbReference type="SAM" id="MobiDB-lite"/>
    </source>
</evidence>
<feature type="compositionally biased region" description="Basic and acidic residues" evidence="1">
    <location>
        <begin position="620"/>
        <end position="631"/>
    </location>
</feature>
<feature type="region of interest" description="Disordered" evidence="1">
    <location>
        <begin position="698"/>
        <end position="736"/>
    </location>
</feature>
<accession>A0A3M7BY52</accession>